<dbReference type="Pfam" id="PF25876">
    <property type="entry name" value="HH_MFP_RND"/>
    <property type="match status" value="1"/>
</dbReference>
<dbReference type="Gene3D" id="1.10.287.470">
    <property type="entry name" value="Helix hairpin bin"/>
    <property type="match status" value="1"/>
</dbReference>
<evidence type="ECO:0000313" key="5">
    <source>
        <dbReference type="Proteomes" id="UP000199527"/>
    </source>
</evidence>
<dbReference type="Gene3D" id="2.40.30.170">
    <property type="match status" value="1"/>
</dbReference>
<keyword evidence="5" id="KW-1185">Reference proteome</keyword>
<evidence type="ECO:0000259" key="2">
    <source>
        <dbReference type="Pfam" id="PF25876"/>
    </source>
</evidence>
<dbReference type="Gene3D" id="2.40.50.100">
    <property type="match status" value="1"/>
</dbReference>
<organism evidence="4 5">
    <name type="scientific">Ferrimonas sediminum</name>
    <dbReference type="NCBI Taxonomy" id="718193"/>
    <lineage>
        <taxon>Bacteria</taxon>
        <taxon>Pseudomonadati</taxon>
        <taxon>Pseudomonadota</taxon>
        <taxon>Gammaproteobacteria</taxon>
        <taxon>Alteromonadales</taxon>
        <taxon>Ferrimonadaceae</taxon>
        <taxon>Ferrimonas</taxon>
    </lineage>
</organism>
<dbReference type="PANTHER" id="PTHR30438">
    <property type="entry name" value="36 KDA ANTIGEN-RELATED"/>
    <property type="match status" value="1"/>
</dbReference>
<evidence type="ECO:0000256" key="1">
    <source>
        <dbReference type="ARBA" id="ARBA00009477"/>
    </source>
</evidence>
<gene>
    <name evidence="4" type="ORF">SAMN04488540_101305</name>
</gene>
<dbReference type="PANTHER" id="PTHR30438:SF1">
    <property type="entry name" value="36 KDA ANTIGEN"/>
    <property type="match status" value="1"/>
</dbReference>
<reference evidence="5" key="1">
    <citation type="submission" date="2016-10" db="EMBL/GenBank/DDBJ databases">
        <authorList>
            <person name="Varghese N."/>
            <person name="Submissions S."/>
        </authorList>
    </citation>
    <scope>NUCLEOTIDE SEQUENCE [LARGE SCALE GENOMIC DNA]</scope>
    <source>
        <strain evidence="5">DSM 23317</strain>
    </source>
</reference>
<dbReference type="SUPFAM" id="SSF111369">
    <property type="entry name" value="HlyD-like secretion proteins"/>
    <property type="match status" value="2"/>
</dbReference>
<accession>A0A1G8KAB8</accession>
<dbReference type="InterPro" id="IPR058624">
    <property type="entry name" value="MdtA-like_HH"/>
</dbReference>
<dbReference type="InterPro" id="IPR058625">
    <property type="entry name" value="MdtA-like_BSH"/>
</dbReference>
<name>A0A1G8KAB8_9GAMM</name>
<dbReference type="Pfam" id="PF25917">
    <property type="entry name" value="BSH_RND"/>
    <property type="match status" value="1"/>
</dbReference>
<dbReference type="Proteomes" id="UP000199527">
    <property type="component" value="Unassembled WGS sequence"/>
</dbReference>
<dbReference type="OrthoDB" id="9793801at2"/>
<evidence type="ECO:0000259" key="3">
    <source>
        <dbReference type="Pfam" id="PF25917"/>
    </source>
</evidence>
<dbReference type="EMBL" id="FNEM01000001">
    <property type="protein sequence ID" value="SDI40372.1"/>
    <property type="molecule type" value="Genomic_DNA"/>
</dbReference>
<evidence type="ECO:0000313" key="4">
    <source>
        <dbReference type="EMBL" id="SDI40372.1"/>
    </source>
</evidence>
<sequence>MKRINQSLGFIALLLLLGLAARAAWILSQPKAAHIQGQIEARQYHVSSKIPGRLERILVHRGDQVTKGDLLFAISSPELEAKQMQAQAGLEAAKALKAQADNGARAQEVLAAKEQWNKAKAAAELAKVTYERVENLFDEGVIARQKRDEAFTRWQAANFTESAARAVYLMADEGARQETKDAAAGKAMAAQGQLNEVQAVLADSQMRAPRSGEVSQVMLDEGELAPSGFPVVTLVDMTDAWALFNVREDRLADYPEGEQVQVRIPALGASFPFVVRYRSVLGDYATWNASESGMDFDLRTFEVELVPQSPVDGLRAGMTALIDL</sequence>
<comment type="similarity">
    <text evidence="1">Belongs to the membrane fusion protein (MFP) (TC 8.A.1) family.</text>
</comment>
<protein>
    <submittedName>
        <fullName evidence="4">HlyD family secretion protein</fullName>
    </submittedName>
</protein>
<proteinExistence type="inferred from homology"/>
<dbReference type="AlphaFoldDB" id="A0A1G8KAB8"/>
<feature type="domain" description="Multidrug resistance protein MdtA-like barrel-sandwich hybrid" evidence="3">
    <location>
        <begin position="43"/>
        <end position="230"/>
    </location>
</feature>
<dbReference type="RefSeq" id="WP_090360859.1">
    <property type="nucleotide sequence ID" value="NZ_FNEM01000001.1"/>
</dbReference>
<feature type="domain" description="Multidrug resistance protein MdtA-like alpha-helical hairpin" evidence="2">
    <location>
        <begin position="111"/>
        <end position="165"/>
    </location>
</feature>